<dbReference type="InterPro" id="IPR013221">
    <property type="entry name" value="Mur_ligase_cen"/>
</dbReference>
<evidence type="ECO:0000313" key="24">
    <source>
        <dbReference type="EMBL" id="SDL81342.1"/>
    </source>
</evidence>
<gene>
    <name evidence="24" type="ORF">SAMN05661010_02638</name>
</gene>
<dbReference type="SUPFAM" id="SSF53244">
    <property type="entry name" value="MurD-like peptide ligases, peptide-binding domain"/>
    <property type="match status" value="1"/>
</dbReference>
<evidence type="ECO:0000313" key="25">
    <source>
        <dbReference type="Proteomes" id="UP000198654"/>
    </source>
</evidence>
<evidence type="ECO:0000256" key="19">
    <source>
        <dbReference type="ARBA" id="ARBA00049035"/>
    </source>
</evidence>
<dbReference type="GO" id="GO:0008841">
    <property type="term" value="F:dihydrofolate synthase activity"/>
    <property type="evidence" value="ECO:0007669"/>
    <property type="project" value="UniProtKB-EC"/>
</dbReference>
<evidence type="ECO:0000256" key="5">
    <source>
        <dbReference type="ARBA" id="ARBA00013023"/>
    </source>
</evidence>
<evidence type="ECO:0000256" key="9">
    <source>
        <dbReference type="ARBA" id="ARBA00022723"/>
    </source>
</evidence>
<evidence type="ECO:0000256" key="16">
    <source>
        <dbReference type="ARBA" id="ARBA00032510"/>
    </source>
</evidence>
<dbReference type="GO" id="GO:0005524">
    <property type="term" value="F:ATP binding"/>
    <property type="evidence" value="ECO:0007669"/>
    <property type="project" value="UniProtKB-KW"/>
</dbReference>
<keyword evidence="9" id="KW-0479">Metal-binding</keyword>
<evidence type="ECO:0000256" key="10">
    <source>
        <dbReference type="ARBA" id="ARBA00022741"/>
    </source>
</evidence>
<comment type="similarity">
    <text evidence="4 21">Belongs to the folylpolyglutamate synthase family.</text>
</comment>
<comment type="catalytic activity">
    <reaction evidence="18">
        <text>10-formyltetrahydrofolyl-(gamma-L-Glu)(n) + L-glutamate + ATP = 10-formyltetrahydrofolyl-(gamma-L-Glu)(n+1) + ADP + phosphate + H(+)</text>
        <dbReference type="Rhea" id="RHEA:51904"/>
        <dbReference type="Rhea" id="RHEA-COMP:13088"/>
        <dbReference type="Rhea" id="RHEA-COMP:14300"/>
        <dbReference type="ChEBI" id="CHEBI:15378"/>
        <dbReference type="ChEBI" id="CHEBI:29985"/>
        <dbReference type="ChEBI" id="CHEBI:30616"/>
        <dbReference type="ChEBI" id="CHEBI:43474"/>
        <dbReference type="ChEBI" id="CHEBI:134413"/>
        <dbReference type="ChEBI" id="CHEBI:456216"/>
        <dbReference type="EC" id="6.3.2.17"/>
    </reaction>
</comment>
<sequence length="447" mass="48037">MSDSATLTDWLARLERQHPVSIDLGLERVARVARRMGLLDARLSERIITVAGTNGKGSTVAMLDALAREHGLSTAAYTSPHLLRYNERLRFDGVEADDASLIRGFERVEAARLEPEPISLSYFEAGTLAALWVIAERRPDLTILEVGLGGRLDAVNIIDADVAMITTVAQDHAAFLGTDLDAIGREKAGILRTARPAVLGSERLPPSVRRVATELGAGVHALGGDFRHAVERLAQVDAALHWRWIGHDGQGNPQVLEALPDPRLPLDNAASALQALALARVALDVASCRRAFSTVRLPGRMQWLGNWCLDVAHNPHAAEYLAARLAERQRTGQRIGLLGMLGDKDAQGVIEALSSRIDGWVAVSLSGERPRSADELAALLEAQGQTVLHRAASPQAGAEWLASRLEAGDEALVCGSFYTVAEVLGWHIARGTDAATQGQVLAAREES</sequence>
<dbReference type="AlphaFoldDB" id="A0A1G9N481"/>
<evidence type="ECO:0000256" key="3">
    <source>
        <dbReference type="ARBA" id="ARBA00005150"/>
    </source>
</evidence>
<evidence type="ECO:0000259" key="23">
    <source>
        <dbReference type="Pfam" id="PF08245"/>
    </source>
</evidence>
<keyword evidence="12" id="KW-0460">Magnesium</keyword>
<dbReference type="NCBIfam" id="TIGR01499">
    <property type="entry name" value="folC"/>
    <property type="match status" value="1"/>
</dbReference>
<proteinExistence type="inferred from homology"/>
<feature type="domain" description="Mur ligase central" evidence="23">
    <location>
        <begin position="50"/>
        <end position="194"/>
    </location>
</feature>
<dbReference type="STRING" id="119000.SAMN05661010_02638"/>
<evidence type="ECO:0000256" key="1">
    <source>
        <dbReference type="ARBA" id="ARBA00002714"/>
    </source>
</evidence>
<dbReference type="NCBIfam" id="NF008101">
    <property type="entry name" value="PRK10846.1"/>
    <property type="match status" value="1"/>
</dbReference>
<dbReference type="GO" id="GO:0046656">
    <property type="term" value="P:folic acid biosynthetic process"/>
    <property type="evidence" value="ECO:0007669"/>
    <property type="project" value="UniProtKB-KW"/>
</dbReference>
<dbReference type="OrthoDB" id="9809356at2"/>
<keyword evidence="8 21" id="KW-0436">Ligase</keyword>
<evidence type="ECO:0000256" key="11">
    <source>
        <dbReference type="ARBA" id="ARBA00022840"/>
    </source>
</evidence>
<comment type="catalytic activity">
    <reaction evidence="20">
        <text>7,8-dihydropteroate + L-glutamate + ATP = 7,8-dihydrofolate + ADP + phosphate + H(+)</text>
        <dbReference type="Rhea" id="RHEA:23584"/>
        <dbReference type="ChEBI" id="CHEBI:15378"/>
        <dbReference type="ChEBI" id="CHEBI:17839"/>
        <dbReference type="ChEBI" id="CHEBI:29985"/>
        <dbReference type="ChEBI" id="CHEBI:30616"/>
        <dbReference type="ChEBI" id="CHEBI:43474"/>
        <dbReference type="ChEBI" id="CHEBI:57451"/>
        <dbReference type="ChEBI" id="CHEBI:456216"/>
        <dbReference type="EC" id="6.3.2.12"/>
    </reaction>
</comment>
<dbReference type="EMBL" id="FNGI01000007">
    <property type="protein sequence ID" value="SDL81342.1"/>
    <property type="molecule type" value="Genomic_DNA"/>
</dbReference>
<dbReference type="InterPro" id="IPR036565">
    <property type="entry name" value="Mur-like_cat_sf"/>
</dbReference>
<dbReference type="InterPro" id="IPR001645">
    <property type="entry name" value="Folylpolyglutamate_synth"/>
</dbReference>
<evidence type="ECO:0000256" key="12">
    <source>
        <dbReference type="ARBA" id="ARBA00022842"/>
    </source>
</evidence>
<evidence type="ECO:0000256" key="13">
    <source>
        <dbReference type="ARBA" id="ARBA00022909"/>
    </source>
</evidence>
<dbReference type="PANTHER" id="PTHR11136:SF0">
    <property type="entry name" value="DIHYDROFOLATE SYNTHETASE-RELATED"/>
    <property type="match status" value="1"/>
</dbReference>
<dbReference type="Pfam" id="PF08245">
    <property type="entry name" value="Mur_ligase_M"/>
    <property type="match status" value="1"/>
</dbReference>
<evidence type="ECO:0000259" key="22">
    <source>
        <dbReference type="Pfam" id="PF02875"/>
    </source>
</evidence>
<evidence type="ECO:0000256" key="7">
    <source>
        <dbReference type="ARBA" id="ARBA00019357"/>
    </source>
</evidence>
<keyword evidence="11 21" id="KW-0067">ATP-binding</keyword>
<dbReference type="GO" id="GO:0005737">
    <property type="term" value="C:cytoplasm"/>
    <property type="evidence" value="ECO:0007669"/>
    <property type="project" value="TreeGrafter"/>
</dbReference>
<comment type="pathway">
    <text evidence="3">Cofactor biosynthesis; tetrahydrofolylpolyglutamate biosynthesis.</text>
</comment>
<dbReference type="Proteomes" id="UP000198654">
    <property type="component" value="Unassembled WGS sequence"/>
</dbReference>
<dbReference type="UniPathway" id="UPA00077">
    <property type="reaction ID" value="UER00157"/>
</dbReference>
<protein>
    <recommendedName>
        <fullName evidence="7">Dihydrofolate synthase/folylpolyglutamate synthase</fullName>
        <ecNumber evidence="5">6.3.2.12</ecNumber>
        <ecNumber evidence="6">6.3.2.17</ecNumber>
    </recommendedName>
    <alternativeName>
        <fullName evidence="16">Folylpoly-gamma-glutamate synthetase-dihydrofolate synthetase</fullName>
    </alternativeName>
    <alternativeName>
        <fullName evidence="14">Folylpolyglutamate synthetase</fullName>
    </alternativeName>
    <alternativeName>
        <fullName evidence="15">Tetrahydrofolylpolyglutamate synthase</fullName>
    </alternativeName>
</protein>
<dbReference type="Gene3D" id="3.40.1190.10">
    <property type="entry name" value="Mur-like, catalytic domain"/>
    <property type="match status" value="1"/>
</dbReference>
<dbReference type="GO" id="GO:0046654">
    <property type="term" value="P:tetrahydrofolate biosynthetic process"/>
    <property type="evidence" value="ECO:0007669"/>
    <property type="project" value="UniProtKB-UniPathway"/>
</dbReference>
<comment type="catalytic activity">
    <reaction evidence="19">
        <text>(6R)-5,10-methylenetetrahydrofolyl-(gamma-L-Glu)(n) + L-glutamate + ATP = (6R)-5,10-methylenetetrahydrofolyl-(gamma-L-Glu)(n+1) + ADP + phosphate + H(+)</text>
        <dbReference type="Rhea" id="RHEA:51912"/>
        <dbReference type="Rhea" id="RHEA-COMP:13257"/>
        <dbReference type="Rhea" id="RHEA-COMP:13258"/>
        <dbReference type="ChEBI" id="CHEBI:15378"/>
        <dbReference type="ChEBI" id="CHEBI:29985"/>
        <dbReference type="ChEBI" id="CHEBI:30616"/>
        <dbReference type="ChEBI" id="CHEBI:43474"/>
        <dbReference type="ChEBI" id="CHEBI:136572"/>
        <dbReference type="ChEBI" id="CHEBI:456216"/>
        <dbReference type="EC" id="6.3.2.17"/>
    </reaction>
</comment>
<evidence type="ECO:0000256" key="8">
    <source>
        <dbReference type="ARBA" id="ARBA00022598"/>
    </source>
</evidence>
<keyword evidence="13" id="KW-0289">Folate biosynthesis</keyword>
<dbReference type="InterPro" id="IPR004101">
    <property type="entry name" value="Mur_ligase_C"/>
</dbReference>
<organism evidence="24 25">
    <name type="scientific">Modicisalibacter muralis</name>
    <dbReference type="NCBI Taxonomy" id="119000"/>
    <lineage>
        <taxon>Bacteria</taxon>
        <taxon>Pseudomonadati</taxon>
        <taxon>Pseudomonadota</taxon>
        <taxon>Gammaproteobacteria</taxon>
        <taxon>Oceanospirillales</taxon>
        <taxon>Halomonadaceae</taxon>
        <taxon>Modicisalibacter</taxon>
    </lineage>
</organism>
<evidence type="ECO:0000256" key="6">
    <source>
        <dbReference type="ARBA" id="ARBA00013025"/>
    </source>
</evidence>
<dbReference type="GO" id="GO:0004326">
    <property type="term" value="F:tetrahydrofolylpolyglutamate synthase activity"/>
    <property type="evidence" value="ECO:0007669"/>
    <property type="project" value="UniProtKB-EC"/>
</dbReference>
<dbReference type="RefSeq" id="WP_089729302.1">
    <property type="nucleotide sequence ID" value="NZ_FNGI01000007.1"/>
</dbReference>
<accession>A0A1G9N481</accession>
<dbReference type="PANTHER" id="PTHR11136">
    <property type="entry name" value="FOLYLPOLYGLUTAMATE SYNTHASE-RELATED"/>
    <property type="match status" value="1"/>
</dbReference>
<evidence type="ECO:0000256" key="17">
    <source>
        <dbReference type="ARBA" id="ARBA00047493"/>
    </source>
</evidence>
<comment type="pathway">
    <text evidence="2">Cofactor biosynthesis; tetrahydrofolate biosynthesis; 7,8-dihydrofolate from 2-amino-4-hydroxy-6-hydroxymethyl-7,8-dihydropteridine diphosphate and 4-aminobenzoate: step 2/2.</text>
</comment>
<dbReference type="Pfam" id="PF02875">
    <property type="entry name" value="Mur_ligase_C"/>
    <property type="match status" value="1"/>
</dbReference>
<feature type="domain" description="Mur ligase C-terminal" evidence="22">
    <location>
        <begin position="299"/>
        <end position="417"/>
    </location>
</feature>
<evidence type="ECO:0000256" key="18">
    <source>
        <dbReference type="ARBA" id="ARBA00047808"/>
    </source>
</evidence>
<dbReference type="PIRSF" id="PIRSF001563">
    <property type="entry name" value="Folylpolyglu_synth"/>
    <property type="match status" value="1"/>
</dbReference>
<evidence type="ECO:0000256" key="4">
    <source>
        <dbReference type="ARBA" id="ARBA00008276"/>
    </source>
</evidence>
<evidence type="ECO:0000256" key="14">
    <source>
        <dbReference type="ARBA" id="ARBA00030048"/>
    </source>
</evidence>
<dbReference type="EC" id="6.3.2.17" evidence="6"/>
<reference evidence="24 25" key="1">
    <citation type="submission" date="2016-10" db="EMBL/GenBank/DDBJ databases">
        <authorList>
            <person name="de Groot N.N."/>
        </authorList>
    </citation>
    <scope>NUCLEOTIDE SEQUENCE [LARGE SCALE GENOMIC DNA]</scope>
    <source>
        <strain evidence="24 25">DSM 14789</strain>
    </source>
</reference>
<dbReference type="GO" id="GO:0046872">
    <property type="term" value="F:metal ion binding"/>
    <property type="evidence" value="ECO:0007669"/>
    <property type="project" value="UniProtKB-KW"/>
</dbReference>
<dbReference type="Gene3D" id="3.90.190.20">
    <property type="entry name" value="Mur ligase, C-terminal domain"/>
    <property type="match status" value="1"/>
</dbReference>
<keyword evidence="25" id="KW-1185">Reference proteome</keyword>
<evidence type="ECO:0000256" key="20">
    <source>
        <dbReference type="ARBA" id="ARBA00049161"/>
    </source>
</evidence>
<evidence type="ECO:0000256" key="2">
    <source>
        <dbReference type="ARBA" id="ARBA00004799"/>
    </source>
</evidence>
<name>A0A1G9N481_9GAMM</name>
<keyword evidence="10 21" id="KW-0547">Nucleotide-binding</keyword>
<comment type="catalytic activity">
    <reaction evidence="17">
        <text>(6S)-5,6,7,8-tetrahydrofolyl-(gamma-L-Glu)(n) + L-glutamate + ATP = (6S)-5,6,7,8-tetrahydrofolyl-(gamma-L-Glu)(n+1) + ADP + phosphate + H(+)</text>
        <dbReference type="Rhea" id="RHEA:10580"/>
        <dbReference type="Rhea" id="RHEA-COMP:14738"/>
        <dbReference type="Rhea" id="RHEA-COMP:14740"/>
        <dbReference type="ChEBI" id="CHEBI:15378"/>
        <dbReference type="ChEBI" id="CHEBI:29985"/>
        <dbReference type="ChEBI" id="CHEBI:30616"/>
        <dbReference type="ChEBI" id="CHEBI:43474"/>
        <dbReference type="ChEBI" id="CHEBI:141005"/>
        <dbReference type="ChEBI" id="CHEBI:456216"/>
        <dbReference type="EC" id="6.3.2.17"/>
    </reaction>
</comment>
<comment type="function">
    <text evidence="1">Functions in two distinct reactions of the de novo folate biosynthetic pathway. Catalyzes the addition of a glutamate residue to dihydropteroate (7,8-dihydropteroate or H2Pte) to form dihydrofolate (7,8-dihydrofolate monoglutamate or H2Pte-Glu). Also catalyzes successive additions of L-glutamate to tetrahydrofolate or 10-formyltetrahydrofolate or 5,10-methylenetetrahydrofolate, leading to folylpolyglutamate derivatives.</text>
</comment>
<evidence type="ECO:0000256" key="21">
    <source>
        <dbReference type="PIRNR" id="PIRNR001563"/>
    </source>
</evidence>
<dbReference type="EC" id="6.3.2.12" evidence="5"/>
<dbReference type="SUPFAM" id="SSF53623">
    <property type="entry name" value="MurD-like peptide ligases, catalytic domain"/>
    <property type="match status" value="1"/>
</dbReference>
<dbReference type="InterPro" id="IPR036615">
    <property type="entry name" value="Mur_ligase_C_dom_sf"/>
</dbReference>
<evidence type="ECO:0000256" key="15">
    <source>
        <dbReference type="ARBA" id="ARBA00030592"/>
    </source>
</evidence>